<evidence type="ECO:0000256" key="1">
    <source>
        <dbReference type="SAM" id="Phobius"/>
    </source>
</evidence>
<name>A0A0H5DRL8_9BACT</name>
<evidence type="ECO:0000313" key="3">
    <source>
        <dbReference type="Proteomes" id="UP000220251"/>
    </source>
</evidence>
<dbReference type="OrthoDB" id="20267at2"/>
<dbReference type="AlphaFoldDB" id="A0A0H5DRL8"/>
<keyword evidence="3" id="KW-1185">Reference proteome</keyword>
<dbReference type="RefSeq" id="WP_143406446.1">
    <property type="nucleotide sequence ID" value="NZ_CWGJ01000012.1"/>
</dbReference>
<proteinExistence type="predicted"/>
<accession>A0A0H5DRL8</accession>
<dbReference type="EMBL" id="CWGJ01000012">
    <property type="protein sequence ID" value="CRX38349.1"/>
    <property type="molecule type" value="Genomic_DNA"/>
</dbReference>
<evidence type="ECO:0000313" key="2">
    <source>
        <dbReference type="EMBL" id="CRX38349.1"/>
    </source>
</evidence>
<keyword evidence="1" id="KW-0812">Transmembrane</keyword>
<sequence>MAMDRLIRELESGDLHLRDQWQFELKSEFIPSEDPKKNRYIQEFFIFIPNSLQINDTTYQKQDFYRDQSTYIRYKTPIFTFQELCDRHNKRSPLQRLFLLMQSNDLEEAVPKLEDELKLLANVFRSTLRMRIHSLFKTLTQTEHQTVSEAISSFAADLKALEEDLTLFRLQFDELTLLIQTKCTIASICQHLFYVEEFMSHTVSYYFTGLLKRIREINSDKFPDSELLTENLLIKEKQRRKGIIPEPEEVQHDLEKSEYIFYRHGLINKYVADALLLNVIRSSPDTGLQHLIGSLAAFVAMFFFFVLFIWQGRVFIINSEPFILATVVLYVLKDRIKESLRNVSYRKAVKWFPDFKTEIKSPDEKVYLGVLSESFTFIKEKNLSEDIRRARNKEFHVILEDLKRSESIMHFKKTIQMLEGGKKDARRNSLNAIFRFNIQRFLLKADNPFQGYFTIDDITREFQFLHLPKVYHINIIVKNSAYNEKGELVSEIKKFRLIADKNGIKRIEQVK</sequence>
<reference evidence="3" key="1">
    <citation type="submission" date="2015-06" db="EMBL/GenBank/DDBJ databases">
        <authorList>
            <person name="Bertelli C."/>
        </authorList>
    </citation>
    <scope>NUCLEOTIDE SEQUENCE [LARGE SCALE GENOMIC DNA]</scope>
    <source>
        <strain evidence="3">CRIB-30</strain>
    </source>
</reference>
<dbReference type="Proteomes" id="UP000220251">
    <property type="component" value="Unassembled WGS sequence"/>
</dbReference>
<protein>
    <submittedName>
        <fullName evidence="2">Conserved putative membrane protein</fullName>
    </submittedName>
</protein>
<keyword evidence="1" id="KW-1133">Transmembrane helix</keyword>
<feature type="transmembrane region" description="Helical" evidence="1">
    <location>
        <begin position="291"/>
        <end position="309"/>
    </location>
</feature>
<keyword evidence="1" id="KW-0472">Membrane</keyword>
<feature type="transmembrane region" description="Helical" evidence="1">
    <location>
        <begin position="315"/>
        <end position="332"/>
    </location>
</feature>
<gene>
    <name evidence="2" type="ORF">ELAC_1004</name>
</gene>
<organism evidence="2 3">
    <name type="scientific">Estrella lausannensis</name>
    <dbReference type="NCBI Taxonomy" id="483423"/>
    <lineage>
        <taxon>Bacteria</taxon>
        <taxon>Pseudomonadati</taxon>
        <taxon>Chlamydiota</taxon>
        <taxon>Chlamydiia</taxon>
        <taxon>Parachlamydiales</taxon>
        <taxon>Candidatus Criblamydiaceae</taxon>
        <taxon>Estrella</taxon>
    </lineage>
</organism>